<accession>A0A8H6MPS9</accession>
<sequence length="88" mass="9710">MAWQSPDGENGLVQSISHRDESGIMDTDLSDEDGLLQLAHPWTDASFQQGAFQDVLIEFSGSQRSARNGMIRTGECGSCSDQTWYPKD</sequence>
<comment type="caution">
    <text evidence="2">The sequence shown here is derived from an EMBL/GenBank/DDBJ whole genome shotgun (WGS) entry which is preliminary data.</text>
</comment>
<gene>
    <name evidence="2" type="ORF">CSOJ01_10028</name>
</gene>
<evidence type="ECO:0000313" key="2">
    <source>
        <dbReference type="EMBL" id="KAF6804677.1"/>
    </source>
</evidence>
<evidence type="ECO:0000256" key="1">
    <source>
        <dbReference type="SAM" id="MobiDB-lite"/>
    </source>
</evidence>
<evidence type="ECO:0000313" key="3">
    <source>
        <dbReference type="Proteomes" id="UP000652219"/>
    </source>
</evidence>
<proteinExistence type="predicted"/>
<name>A0A8H6MPS9_9PEZI</name>
<reference evidence="2 3" key="1">
    <citation type="journal article" date="2020" name="Phytopathology">
        <title>Genome Sequence Resources of Colletotrichum truncatum, C. plurivorum, C. musicola, and C. sojae: Four Species Pathogenic to Soybean (Glycine max).</title>
        <authorList>
            <person name="Rogerio F."/>
            <person name="Boufleur T.R."/>
            <person name="Ciampi-Guillardi M."/>
            <person name="Sukno S.A."/>
            <person name="Thon M.R."/>
            <person name="Massola Junior N.S."/>
            <person name="Baroncelli R."/>
        </authorList>
    </citation>
    <scope>NUCLEOTIDE SEQUENCE [LARGE SCALE GENOMIC DNA]</scope>
    <source>
        <strain evidence="2 3">LFN0009</strain>
    </source>
</reference>
<keyword evidence="3" id="KW-1185">Reference proteome</keyword>
<dbReference type="Proteomes" id="UP000652219">
    <property type="component" value="Unassembled WGS sequence"/>
</dbReference>
<protein>
    <submittedName>
        <fullName evidence="2">Uncharacterized protein</fullName>
    </submittedName>
</protein>
<organism evidence="2 3">
    <name type="scientific">Colletotrichum sojae</name>
    <dbReference type="NCBI Taxonomy" id="2175907"/>
    <lineage>
        <taxon>Eukaryota</taxon>
        <taxon>Fungi</taxon>
        <taxon>Dikarya</taxon>
        <taxon>Ascomycota</taxon>
        <taxon>Pezizomycotina</taxon>
        <taxon>Sordariomycetes</taxon>
        <taxon>Hypocreomycetidae</taxon>
        <taxon>Glomerellales</taxon>
        <taxon>Glomerellaceae</taxon>
        <taxon>Colletotrichum</taxon>
        <taxon>Colletotrichum orchidearum species complex</taxon>
    </lineage>
</organism>
<dbReference type="EMBL" id="WIGN01000202">
    <property type="protein sequence ID" value="KAF6804677.1"/>
    <property type="molecule type" value="Genomic_DNA"/>
</dbReference>
<feature type="region of interest" description="Disordered" evidence="1">
    <location>
        <begin position="1"/>
        <end position="28"/>
    </location>
</feature>
<dbReference type="AlphaFoldDB" id="A0A8H6MPS9"/>